<protein>
    <recommendedName>
        <fullName evidence="4">Thaumatin-like protein</fullName>
    </recommendedName>
</protein>
<organism evidence="2 3">
    <name type="scientific">Rubroshorea leprosula</name>
    <dbReference type="NCBI Taxonomy" id="152421"/>
    <lineage>
        <taxon>Eukaryota</taxon>
        <taxon>Viridiplantae</taxon>
        <taxon>Streptophyta</taxon>
        <taxon>Embryophyta</taxon>
        <taxon>Tracheophyta</taxon>
        <taxon>Spermatophyta</taxon>
        <taxon>Magnoliopsida</taxon>
        <taxon>eudicotyledons</taxon>
        <taxon>Gunneridae</taxon>
        <taxon>Pentapetalae</taxon>
        <taxon>rosids</taxon>
        <taxon>malvids</taxon>
        <taxon>Malvales</taxon>
        <taxon>Dipterocarpaceae</taxon>
        <taxon>Rubroshorea</taxon>
    </lineage>
</organism>
<dbReference type="PANTHER" id="PTHR31048">
    <property type="entry name" value="OS03G0233200 PROTEIN"/>
    <property type="match status" value="1"/>
</dbReference>
<evidence type="ECO:0000313" key="2">
    <source>
        <dbReference type="EMBL" id="GKV51671.1"/>
    </source>
</evidence>
<dbReference type="AlphaFoldDB" id="A0AAV5MSH9"/>
<accession>A0AAV5MSH9</accession>
<proteinExistence type="predicted"/>
<dbReference type="Gene3D" id="2.60.110.10">
    <property type="entry name" value="Thaumatin"/>
    <property type="match status" value="1"/>
</dbReference>
<keyword evidence="3" id="KW-1185">Reference proteome</keyword>
<dbReference type="InterPro" id="IPR001938">
    <property type="entry name" value="Thaumatin"/>
</dbReference>
<comment type="caution">
    <text evidence="2">The sequence shown here is derived from an EMBL/GenBank/DDBJ whole genome shotgun (WGS) entry which is preliminary data.</text>
</comment>
<dbReference type="SUPFAM" id="SSF49870">
    <property type="entry name" value="Osmotin, thaumatin-like protein"/>
    <property type="match status" value="1"/>
</dbReference>
<dbReference type="FunFam" id="2.60.110.10:FF:000004">
    <property type="entry name" value="THAUMATIN-LIKE PROTEIN 1"/>
    <property type="match status" value="1"/>
</dbReference>
<dbReference type="SMART" id="SM00205">
    <property type="entry name" value="THN"/>
    <property type="match status" value="1"/>
</dbReference>
<dbReference type="Pfam" id="PF00314">
    <property type="entry name" value="Thaumatin"/>
    <property type="match status" value="1"/>
</dbReference>
<dbReference type="EMBL" id="BPVZ01000526">
    <property type="protein sequence ID" value="GKV51671.1"/>
    <property type="molecule type" value="Genomic_DNA"/>
</dbReference>
<evidence type="ECO:0000313" key="3">
    <source>
        <dbReference type="Proteomes" id="UP001054252"/>
    </source>
</evidence>
<sequence length="241" mass="25177">MACSGGGGAPPVTLAKFTLNGAGGLDFYEVSLAQGYNLPMMVVPQSGNGGNCSSTGCAADLNEDCPVELKIIDGSNEGVPVVACKSACDAFRDAQNCCRGAYASPDTCKPSIYTEFFRNACPQAYSYAYDDGTSTFTCIGADYVITFCPGLPTRLNWVAKAATPVPKDAAAKTKPCSTALTTASSNVVHVLTRNPRRLQGGKLPEVNFYAPPSTSDEESENLSKLPPTPPAPIGNTPPHQH</sequence>
<gene>
    <name evidence="2" type="ORF">SLEP1_g58303</name>
</gene>
<dbReference type="InterPro" id="IPR037176">
    <property type="entry name" value="Osmotin/thaumatin-like_sf"/>
</dbReference>
<feature type="region of interest" description="Disordered" evidence="1">
    <location>
        <begin position="193"/>
        <end position="241"/>
    </location>
</feature>
<name>A0AAV5MSH9_9ROSI</name>
<evidence type="ECO:0000256" key="1">
    <source>
        <dbReference type="SAM" id="MobiDB-lite"/>
    </source>
</evidence>
<reference evidence="2 3" key="1">
    <citation type="journal article" date="2021" name="Commun. Biol.">
        <title>The genome of Shorea leprosula (Dipterocarpaceae) highlights the ecological relevance of drought in aseasonal tropical rainforests.</title>
        <authorList>
            <person name="Ng K.K.S."/>
            <person name="Kobayashi M.J."/>
            <person name="Fawcett J.A."/>
            <person name="Hatakeyama M."/>
            <person name="Paape T."/>
            <person name="Ng C.H."/>
            <person name="Ang C.C."/>
            <person name="Tnah L.H."/>
            <person name="Lee C.T."/>
            <person name="Nishiyama T."/>
            <person name="Sese J."/>
            <person name="O'Brien M.J."/>
            <person name="Copetti D."/>
            <person name="Mohd Noor M.I."/>
            <person name="Ong R.C."/>
            <person name="Putra M."/>
            <person name="Sireger I.Z."/>
            <person name="Indrioko S."/>
            <person name="Kosugi Y."/>
            <person name="Izuno A."/>
            <person name="Isagi Y."/>
            <person name="Lee S.L."/>
            <person name="Shimizu K.K."/>
        </authorList>
    </citation>
    <scope>NUCLEOTIDE SEQUENCE [LARGE SCALE GENOMIC DNA]</scope>
    <source>
        <strain evidence="2">214</strain>
    </source>
</reference>
<dbReference type="PROSITE" id="PS51367">
    <property type="entry name" value="THAUMATIN_2"/>
    <property type="match status" value="1"/>
</dbReference>
<evidence type="ECO:0008006" key="4">
    <source>
        <dbReference type="Google" id="ProtNLM"/>
    </source>
</evidence>
<dbReference type="Proteomes" id="UP001054252">
    <property type="component" value="Unassembled WGS sequence"/>
</dbReference>